<comment type="caution">
    <text evidence="1">The sequence shown here is derived from an EMBL/GenBank/DDBJ whole genome shotgun (WGS) entry which is preliminary data.</text>
</comment>
<dbReference type="EMBL" id="JAAAPK010000002">
    <property type="protein sequence ID" value="NBC40070.1"/>
    <property type="molecule type" value="Genomic_DNA"/>
</dbReference>
<reference evidence="1 2" key="1">
    <citation type="submission" date="2020-01" db="EMBL/GenBank/DDBJ databases">
        <title>The draft genome sequence of Corallococcus exiguus DSM 14696.</title>
        <authorList>
            <person name="Zhang X."/>
            <person name="Zhu H."/>
        </authorList>
    </citation>
    <scope>NUCLEOTIDE SEQUENCE [LARGE SCALE GENOMIC DNA]</scope>
    <source>
        <strain evidence="1 2">DSM 14696</strain>
    </source>
</reference>
<dbReference type="AlphaFoldDB" id="A0A7X4Y705"/>
<protein>
    <submittedName>
        <fullName evidence="1">Uncharacterized protein</fullName>
    </submittedName>
</protein>
<proteinExistence type="predicted"/>
<keyword evidence="2" id="KW-1185">Reference proteome</keyword>
<evidence type="ECO:0000313" key="2">
    <source>
        <dbReference type="Proteomes" id="UP000537825"/>
    </source>
</evidence>
<sequence length="172" mass="17667">MPSSGEIAMQMLSRTLGALSMFIALFTLTACNQSVEFKGERYNDTIRGNGWSVSATYRINFLTTSAAGSSAGLELSLDGLGEAPPGLKSPQVIIEGLNSSGGSLGKAGFKVTQTNAGTYVLEDPEAVDAWLAGLKDPASLQALLDLSDTGSPFGIALYGDGAHLGSAVFGAK</sequence>
<name>A0A7X4Y705_9BACT</name>
<evidence type="ECO:0000313" key="1">
    <source>
        <dbReference type="EMBL" id="NBC40070.1"/>
    </source>
</evidence>
<organism evidence="1 2">
    <name type="scientific">Corallococcus exiguus</name>
    <dbReference type="NCBI Taxonomy" id="83462"/>
    <lineage>
        <taxon>Bacteria</taxon>
        <taxon>Pseudomonadati</taxon>
        <taxon>Myxococcota</taxon>
        <taxon>Myxococcia</taxon>
        <taxon>Myxococcales</taxon>
        <taxon>Cystobacterineae</taxon>
        <taxon>Myxococcaceae</taxon>
        <taxon>Corallococcus</taxon>
    </lineage>
</organism>
<gene>
    <name evidence="1" type="ORF">GTZ93_09520</name>
</gene>
<dbReference type="RefSeq" id="WP_161662748.1">
    <property type="nucleotide sequence ID" value="NZ_CBCSLE010000180.1"/>
</dbReference>
<accession>A0A7X4Y705</accession>
<dbReference type="Proteomes" id="UP000537825">
    <property type="component" value="Unassembled WGS sequence"/>
</dbReference>